<reference evidence="2" key="1">
    <citation type="journal article" date="2020" name="mSystems">
        <title>Genome- and Community-Level Interaction Insights into Carbon Utilization and Element Cycling Functions of Hydrothermarchaeota in Hydrothermal Sediment.</title>
        <authorList>
            <person name="Zhou Z."/>
            <person name="Liu Y."/>
            <person name="Xu W."/>
            <person name="Pan J."/>
            <person name="Luo Z.H."/>
            <person name="Li M."/>
        </authorList>
    </citation>
    <scope>NUCLEOTIDE SEQUENCE [LARGE SCALE GENOMIC DNA]</scope>
    <source>
        <strain evidence="2">SpSt-243</strain>
    </source>
</reference>
<dbReference type="AlphaFoldDB" id="A0A7C1NYZ7"/>
<feature type="region of interest" description="Disordered" evidence="1">
    <location>
        <begin position="64"/>
        <end position="94"/>
    </location>
</feature>
<organism evidence="2">
    <name type="scientific">Agrobacterium albertimagni</name>
    <dbReference type="NCBI Taxonomy" id="147266"/>
    <lineage>
        <taxon>Bacteria</taxon>
        <taxon>Pseudomonadati</taxon>
        <taxon>Pseudomonadota</taxon>
        <taxon>Alphaproteobacteria</taxon>
        <taxon>Hyphomicrobiales</taxon>
        <taxon>Rhizobiaceae</taxon>
        <taxon>Rhizobium/Agrobacterium group</taxon>
        <taxon>Agrobacterium</taxon>
    </lineage>
</organism>
<evidence type="ECO:0008006" key="3">
    <source>
        <dbReference type="Google" id="ProtNLM"/>
    </source>
</evidence>
<sequence>MSENAPVELPLSKQTVERIDAAVRNGHFDSREAAILEGLDALSQRDEDLEQWLHRDVVPTIEEMRKAPESSVPSADARRLLHGHLSEQLSRRSE</sequence>
<comment type="caution">
    <text evidence="2">The sequence shown here is derived from an EMBL/GenBank/DDBJ whole genome shotgun (WGS) entry which is preliminary data.</text>
</comment>
<evidence type="ECO:0000313" key="2">
    <source>
        <dbReference type="EMBL" id="HEB45808.1"/>
    </source>
</evidence>
<gene>
    <name evidence="2" type="ORF">ENP70_19440</name>
</gene>
<accession>A0A7C1NYZ7</accession>
<name>A0A7C1NYZ7_9HYPH</name>
<protein>
    <recommendedName>
        <fullName evidence="3">Type II toxin-antitoxin system ParD family antitoxin</fullName>
    </recommendedName>
</protein>
<evidence type="ECO:0000256" key="1">
    <source>
        <dbReference type="SAM" id="MobiDB-lite"/>
    </source>
</evidence>
<proteinExistence type="predicted"/>
<dbReference type="EMBL" id="DSKI01000997">
    <property type="protein sequence ID" value="HEB45808.1"/>
    <property type="molecule type" value="Genomic_DNA"/>
</dbReference>